<dbReference type="EMBL" id="FNQM01000001">
    <property type="protein sequence ID" value="SDZ75046.1"/>
    <property type="molecule type" value="Genomic_DNA"/>
</dbReference>
<dbReference type="OrthoDB" id="7619858at2"/>
<evidence type="ECO:0008006" key="8">
    <source>
        <dbReference type="Google" id="ProtNLM"/>
    </source>
</evidence>
<dbReference type="AlphaFoldDB" id="A0A1H3VJU6"/>
<protein>
    <recommendedName>
        <fullName evidence="8">MAPEG family protein</fullName>
    </recommendedName>
</protein>
<gene>
    <name evidence="6" type="ORF">SAMN05444370_101159</name>
</gene>
<dbReference type="GO" id="GO:0016020">
    <property type="term" value="C:membrane"/>
    <property type="evidence" value="ECO:0007669"/>
    <property type="project" value="UniProtKB-SubCell"/>
</dbReference>
<dbReference type="PANTHER" id="PTHR35814">
    <property type="match status" value="1"/>
</dbReference>
<sequence>MFAVTGLYALPLTFLLILLSLRVIAARRRSRIPLGAEGDAGLLRAARAQGNCAEYAPLGLLLLALAEANGAPGLALHALGLILVSGRALHALGVSRAPEDFRLRVAGMALTFTALGCGAMTAAFYGVAA</sequence>
<dbReference type="PANTHER" id="PTHR35814:SF1">
    <property type="entry name" value="GLUTATHIONE S-TRANSFERASE-RELATED"/>
    <property type="match status" value="1"/>
</dbReference>
<evidence type="ECO:0000256" key="5">
    <source>
        <dbReference type="SAM" id="Phobius"/>
    </source>
</evidence>
<dbReference type="STRING" id="89524.SAMN05444370_101159"/>
<dbReference type="InterPro" id="IPR023352">
    <property type="entry name" value="MAPEG-like_dom_sf"/>
</dbReference>
<evidence type="ECO:0000256" key="1">
    <source>
        <dbReference type="ARBA" id="ARBA00004370"/>
    </source>
</evidence>
<feature type="transmembrane region" description="Helical" evidence="5">
    <location>
        <begin position="6"/>
        <end position="25"/>
    </location>
</feature>
<dbReference type="RefSeq" id="WP_093247578.1">
    <property type="nucleotide sequence ID" value="NZ_FNQM01000001.1"/>
</dbReference>
<organism evidence="6 7">
    <name type="scientific">Rubrimonas cliftonensis</name>
    <dbReference type="NCBI Taxonomy" id="89524"/>
    <lineage>
        <taxon>Bacteria</taxon>
        <taxon>Pseudomonadati</taxon>
        <taxon>Pseudomonadota</taxon>
        <taxon>Alphaproteobacteria</taxon>
        <taxon>Rhodobacterales</taxon>
        <taxon>Paracoccaceae</taxon>
        <taxon>Rubrimonas</taxon>
    </lineage>
</organism>
<keyword evidence="4 5" id="KW-0472">Membrane</keyword>
<dbReference type="Gene3D" id="1.20.120.550">
    <property type="entry name" value="Membrane associated eicosanoid/glutathione metabolism-like domain"/>
    <property type="match status" value="1"/>
</dbReference>
<accession>A0A1H3VJU6</accession>
<evidence type="ECO:0000256" key="4">
    <source>
        <dbReference type="ARBA" id="ARBA00023136"/>
    </source>
</evidence>
<reference evidence="6 7" key="1">
    <citation type="submission" date="2016-10" db="EMBL/GenBank/DDBJ databases">
        <authorList>
            <person name="de Groot N.N."/>
        </authorList>
    </citation>
    <scope>NUCLEOTIDE SEQUENCE [LARGE SCALE GENOMIC DNA]</scope>
    <source>
        <strain evidence="6 7">DSM 15345</strain>
    </source>
</reference>
<dbReference type="InterPro" id="IPR001129">
    <property type="entry name" value="Membr-assoc_MAPEG"/>
</dbReference>
<dbReference type="Pfam" id="PF01124">
    <property type="entry name" value="MAPEG"/>
    <property type="match status" value="1"/>
</dbReference>
<evidence type="ECO:0000256" key="3">
    <source>
        <dbReference type="ARBA" id="ARBA00022989"/>
    </source>
</evidence>
<dbReference type="Proteomes" id="UP000198703">
    <property type="component" value="Unassembled WGS sequence"/>
</dbReference>
<name>A0A1H3VJU6_9RHOB</name>
<evidence type="ECO:0000313" key="6">
    <source>
        <dbReference type="EMBL" id="SDZ75046.1"/>
    </source>
</evidence>
<evidence type="ECO:0000313" key="7">
    <source>
        <dbReference type="Proteomes" id="UP000198703"/>
    </source>
</evidence>
<comment type="subcellular location">
    <subcellularLocation>
        <location evidence="1">Membrane</location>
    </subcellularLocation>
</comment>
<evidence type="ECO:0000256" key="2">
    <source>
        <dbReference type="ARBA" id="ARBA00022692"/>
    </source>
</evidence>
<dbReference type="SUPFAM" id="SSF161084">
    <property type="entry name" value="MAPEG domain-like"/>
    <property type="match status" value="1"/>
</dbReference>
<keyword evidence="2 5" id="KW-0812">Transmembrane</keyword>
<keyword evidence="3 5" id="KW-1133">Transmembrane helix</keyword>
<keyword evidence="7" id="KW-1185">Reference proteome</keyword>
<proteinExistence type="predicted"/>
<feature type="transmembrane region" description="Helical" evidence="5">
    <location>
        <begin position="105"/>
        <end position="128"/>
    </location>
</feature>